<dbReference type="PANTHER" id="PTHR11571:SF222">
    <property type="entry name" value="GLUTATHIONE TRANSFERASE"/>
    <property type="match status" value="1"/>
</dbReference>
<dbReference type="Pfam" id="PF02798">
    <property type="entry name" value="GST_N"/>
    <property type="match status" value="1"/>
</dbReference>
<dbReference type="STRING" id="312017.I7LVV1"/>
<dbReference type="Gene3D" id="3.40.30.10">
    <property type="entry name" value="Glutaredoxin"/>
    <property type="match status" value="1"/>
</dbReference>
<evidence type="ECO:0000313" key="7">
    <source>
        <dbReference type="EMBL" id="EAR99876.2"/>
    </source>
</evidence>
<dbReference type="Gene3D" id="1.20.1050.10">
    <property type="match status" value="1"/>
</dbReference>
<sequence>MQGTFGYWWVRGSAQPIRFLLAYLKIEHNSKIYTNFDDWFAIDKQNLGLDLPNIPFWIDKDVKLTESAAIPVYLIKKCNRHDLLGQNRDGSFNYKEVQVQQLLGYFRDVNREFTSNICPNKDFENIKDKLLNEKMQNMLDKIVKIRGNQQYLLGEITYADFVFYEILNYYKYIYPQTINKSLQDYINNFESLPGIKEYLLLPDIDLKQFLPSQFYTWSGPQ</sequence>
<dbReference type="SFLD" id="SFLDS00019">
    <property type="entry name" value="Glutathione_Transferase_(cytos"/>
    <property type="match status" value="1"/>
</dbReference>
<keyword evidence="8" id="KW-1185">Reference proteome</keyword>
<dbReference type="InterPro" id="IPR004046">
    <property type="entry name" value="GST_C"/>
</dbReference>
<dbReference type="Proteomes" id="UP000009168">
    <property type="component" value="Unassembled WGS sequence"/>
</dbReference>
<evidence type="ECO:0000256" key="1">
    <source>
        <dbReference type="ARBA" id="ARBA00003701"/>
    </source>
</evidence>
<dbReference type="OrthoDB" id="410118at2759"/>
<dbReference type="OMA" id="NTQTQAM"/>
<name>I7LVV1_TETTS</name>
<dbReference type="EC" id="2.5.1.18" evidence="3"/>
<evidence type="ECO:0000256" key="4">
    <source>
        <dbReference type="ARBA" id="ARBA00022679"/>
    </source>
</evidence>
<evidence type="ECO:0000256" key="3">
    <source>
        <dbReference type="ARBA" id="ARBA00012452"/>
    </source>
</evidence>
<dbReference type="GO" id="GO:0006749">
    <property type="term" value="P:glutathione metabolic process"/>
    <property type="evidence" value="ECO:0007669"/>
    <property type="project" value="TreeGrafter"/>
</dbReference>
<feature type="domain" description="GST N-terminal" evidence="6">
    <location>
        <begin position="1"/>
        <end position="82"/>
    </location>
</feature>
<dbReference type="GeneID" id="7835925"/>
<comment type="function">
    <text evidence="1">Conjugation of reduced glutathione to a wide number of exogenous and endogenous hydrophobic electrophiles.</text>
</comment>
<accession>I7LVV1</accession>
<dbReference type="InterPro" id="IPR036282">
    <property type="entry name" value="Glutathione-S-Trfase_C_sf"/>
</dbReference>
<dbReference type="GO" id="GO:0004364">
    <property type="term" value="F:glutathione transferase activity"/>
    <property type="evidence" value="ECO:0007669"/>
    <property type="project" value="UniProtKB-EC"/>
</dbReference>
<evidence type="ECO:0000256" key="5">
    <source>
        <dbReference type="ARBA" id="ARBA00047960"/>
    </source>
</evidence>
<dbReference type="InParanoid" id="I7LVV1"/>
<dbReference type="SUPFAM" id="SSF47616">
    <property type="entry name" value="GST C-terminal domain-like"/>
    <property type="match status" value="1"/>
</dbReference>
<dbReference type="PANTHER" id="PTHR11571">
    <property type="entry name" value="GLUTATHIONE S-TRANSFERASE"/>
    <property type="match status" value="1"/>
</dbReference>
<dbReference type="AlphaFoldDB" id="I7LVV1"/>
<evidence type="ECO:0000256" key="2">
    <source>
        <dbReference type="ARBA" id="ARBA00005861"/>
    </source>
</evidence>
<dbReference type="InterPro" id="IPR004045">
    <property type="entry name" value="Glutathione_S-Trfase_N"/>
</dbReference>
<dbReference type="InterPro" id="IPR036249">
    <property type="entry name" value="Thioredoxin-like_sf"/>
</dbReference>
<dbReference type="InterPro" id="IPR040079">
    <property type="entry name" value="Glutathione_S-Trfase"/>
</dbReference>
<dbReference type="EMBL" id="GG662634">
    <property type="protein sequence ID" value="EAR99876.2"/>
    <property type="molecule type" value="Genomic_DNA"/>
</dbReference>
<gene>
    <name evidence="7" type="ORF">TTHERM_00661570</name>
</gene>
<evidence type="ECO:0000313" key="8">
    <source>
        <dbReference type="Proteomes" id="UP000009168"/>
    </source>
</evidence>
<comment type="catalytic activity">
    <reaction evidence="5">
        <text>RX + glutathione = an S-substituted glutathione + a halide anion + H(+)</text>
        <dbReference type="Rhea" id="RHEA:16437"/>
        <dbReference type="ChEBI" id="CHEBI:15378"/>
        <dbReference type="ChEBI" id="CHEBI:16042"/>
        <dbReference type="ChEBI" id="CHEBI:17792"/>
        <dbReference type="ChEBI" id="CHEBI:57925"/>
        <dbReference type="ChEBI" id="CHEBI:90779"/>
        <dbReference type="EC" id="2.5.1.18"/>
    </reaction>
</comment>
<organism evidence="7 8">
    <name type="scientific">Tetrahymena thermophila (strain SB210)</name>
    <dbReference type="NCBI Taxonomy" id="312017"/>
    <lineage>
        <taxon>Eukaryota</taxon>
        <taxon>Sar</taxon>
        <taxon>Alveolata</taxon>
        <taxon>Ciliophora</taxon>
        <taxon>Intramacronucleata</taxon>
        <taxon>Oligohymenophorea</taxon>
        <taxon>Hymenostomatida</taxon>
        <taxon>Tetrahymenina</taxon>
        <taxon>Tetrahymenidae</taxon>
        <taxon>Tetrahymena</taxon>
    </lineage>
</organism>
<dbReference type="KEGG" id="tet:TTHERM_00661570"/>
<evidence type="ECO:0000259" key="6">
    <source>
        <dbReference type="PROSITE" id="PS50404"/>
    </source>
</evidence>
<reference evidence="8" key="1">
    <citation type="journal article" date="2006" name="PLoS Biol.">
        <title>Macronuclear genome sequence of the ciliate Tetrahymena thermophila, a model eukaryote.</title>
        <authorList>
            <person name="Eisen J.A."/>
            <person name="Coyne R.S."/>
            <person name="Wu M."/>
            <person name="Wu D."/>
            <person name="Thiagarajan M."/>
            <person name="Wortman J.R."/>
            <person name="Badger J.H."/>
            <person name="Ren Q."/>
            <person name="Amedeo P."/>
            <person name="Jones K.M."/>
            <person name="Tallon L.J."/>
            <person name="Delcher A.L."/>
            <person name="Salzberg S.L."/>
            <person name="Silva J.C."/>
            <person name="Haas B.J."/>
            <person name="Majoros W.H."/>
            <person name="Farzad M."/>
            <person name="Carlton J.M."/>
            <person name="Smith R.K. Jr."/>
            <person name="Garg J."/>
            <person name="Pearlman R.E."/>
            <person name="Karrer K.M."/>
            <person name="Sun L."/>
            <person name="Manning G."/>
            <person name="Elde N.C."/>
            <person name="Turkewitz A.P."/>
            <person name="Asai D.J."/>
            <person name="Wilkes D.E."/>
            <person name="Wang Y."/>
            <person name="Cai H."/>
            <person name="Collins K."/>
            <person name="Stewart B.A."/>
            <person name="Lee S.R."/>
            <person name="Wilamowska K."/>
            <person name="Weinberg Z."/>
            <person name="Ruzzo W.L."/>
            <person name="Wloga D."/>
            <person name="Gaertig J."/>
            <person name="Frankel J."/>
            <person name="Tsao C.-C."/>
            <person name="Gorovsky M.A."/>
            <person name="Keeling P.J."/>
            <person name="Waller R.F."/>
            <person name="Patron N.J."/>
            <person name="Cherry J.M."/>
            <person name="Stover N.A."/>
            <person name="Krieger C.J."/>
            <person name="del Toro C."/>
            <person name="Ryder H.F."/>
            <person name="Williamson S.C."/>
            <person name="Barbeau R.A."/>
            <person name="Hamilton E.P."/>
            <person name="Orias E."/>
        </authorList>
    </citation>
    <scope>NUCLEOTIDE SEQUENCE [LARGE SCALE GENOMIC DNA]</scope>
    <source>
        <strain evidence="8">SB210</strain>
    </source>
</reference>
<dbReference type="HOGENOM" id="CLU_039475_2_0_1"/>
<dbReference type="Pfam" id="PF14497">
    <property type="entry name" value="GST_C_3"/>
    <property type="match status" value="1"/>
</dbReference>
<dbReference type="PROSITE" id="PS50404">
    <property type="entry name" value="GST_NTER"/>
    <property type="match status" value="1"/>
</dbReference>
<dbReference type="RefSeq" id="XP_001020121.2">
    <property type="nucleotide sequence ID" value="XM_001020121.3"/>
</dbReference>
<keyword evidence="4" id="KW-0808">Transferase</keyword>
<dbReference type="InterPro" id="IPR050213">
    <property type="entry name" value="GST_superfamily"/>
</dbReference>
<dbReference type="eggNOG" id="KOG1695">
    <property type="taxonomic scope" value="Eukaryota"/>
</dbReference>
<proteinExistence type="inferred from homology"/>
<protein>
    <recommendedName>
        <fullName evidence="3">glutathione transferase</fullName>
        <ecNumber evidence="3">2.5.1.18</ecNumber>
    </recommendedName>
</protein>
<comment type="similarity">
    <text evidence="2">Belongs to the GST superfamily. Mu family.</text>
</comment>
<dbReference type="SUPFAM" id="SSF52833">
    <property type="entry name" value="Thioredoxin-like"/>
    <property type="match status" value="1"/>
</dbReference>